<reference evidence="2 3" key="1">
    <citation type="submission" date="2012-04" db="EMBL/GenBank/DDBJ databases">
        <title>Improved High-Quality Draft sequence of Leptothrix ochracea L12.</title>
        <authorList>
            <consortium name="US DOE Joint Genome Institute"/>
            <person name="Lucas S."/>
            <person name="Han J."/>
            <person name="Lapidus A."/>
            <person name="Cheng J.-F."/>
            <person name="Goodwin L."/>
            <person name="Pitluck S."/>
            <person name="Peters L."/>
            <person name="Zeytun A."/>
            <person name="Detter J.C."/>
            <person name="Han C."/>
            <person name="Tapia R."/>
            <person name="Land M."/>
            <person name="Hauser L."/>
            <person name="Kyrpides N."/>
            <person name="Ivanova N."/>
            <person name="Pagani I."/>
            <person name="Stepanauskas R."/>
            <person name="Masland D."/>
            <person name="Poulton N."/>
            <person name="Emerson D."/>
            <person name="Fleming E."/>
            <person name="Woyke T."/>
        </authorList>
    </citation>
    <scope>NUCLEOTIDE SEQUENCE [LARGE SCALE GENOMIC DNA]</scope>
    <source>
        <strain evidence="2 3">L12</strain>
    </source>
</reference>
<dbReference type="PROSITE" id="PS51677">
    <property type="entry name" value="NODB"/>
    <property type="match status" value="1"/>
</dbReference>
<dbReference type="GO" id="GO:0045493">
    <property type="term" value="P:xylan catabolic process"/>
    <property type="evidence" value="ECO:0007669"/>
    <property type="project" value="UniProtKB-KW"/>
</dbReference>
<dbReference type="SUPFAM" id="SSF88713">
    <property type="entry name" value="Glycoside hydrolase/deacetylase"/>
    <property type="match status" value="1"/>
</dbReference>
<dbReference type="InterPro" id="IPR011330">
    <property type="entry name" value="Glyco_hydro/deAcase_b/a-brl"/>
</dbReference>
<dbReference type="InterPro" id="IPR050248">
    <property type="entry name" value="Polysacc_deacetylase_ArnD"/>
</dbReference>
<keyword evidence="3" id="KW-1185">Reference proteome</keyword>
<dbReference type="Gene3D" id="3.20.20.370">
    <property type="entry name" value="Glycoside hydrolase/deacetylase"/>
    <property type="match status" value="1"/>
</dbReference>
<proteinExistence type="predicted"/>
<evidence type="ECO:0000313" key="3">
    <source>
        <dbReference type="Proteomes" id="UP000053899"/>
    </source>
</evidence>
<dbReference type="PANTHER" id="PTHR10587">
    <property type="entry name" value="GLYCOSYL TRANSFERASE-RELATED"/>
    <property type="match status" value="1"/>
</dbReference>
<evidence type="ECO:0000259" key="1">
    <source>
        <dbReference type="PROSITE" id="PS51677"/>
    </source>
</evidence>
<gene>
    <name evidence="2" type="ORF">LepocDRAFT_00002220</name>
</gene>
<dbReference type="EMBL" id="JH660680">
    <property type="protein sequence ID" value="EIM31491.1"/>
    <property type="molecule type" value="Genomic_DNA"/>
</dbReference>
<accession>I4Z5J9</accession>
<feature type="non-terminal residue" evidence="2">
    <location>
        <position position="1"/>
    </location>
</feature>
<name>I4Z5J9_9BURK</name>
<dbReference type="GO" id="GO:0016810">
    <property type="term" value="F:hydrolase activity, acting on carbon-nitrogen (but not peptide) bonds"/>
    <property type="evidence" value="ECO:0007669"/>
    <property type="project" value="InterPro"/>
</dbReference>
<dbReference type="Proteomes" id="UP000053899">
    <property type="component" value="Unassembled WGS sequence"/>
</dbReference>
<keyword evidence="2" id="KW-0326">Glycosidase</keyword>
<keyword evidence="2" id="KW-0119">Carbohydrate metabolism</keyword>
<sequence length="263" mass="28930">SAVAAPVEPALLNPPSCAKPIFLTFDTGHMGVAPLIAEVLQRHQIKVTFFMANERTLDGGSLDDHWAPWWKARADEGHLFGSHTWDHVGWRRDLPDGRFEMKASFGPQTGKTQVWDATQFCTELNRPAQRFAEMSGGRSIAPIFRAPGGKVSPQLEAAAKQCGYRMVPWSPAGFLGDELPSERYPNAQLLAKALRDIRPGDILAAHLGIWSRKDPWAPAVLEPLVTGLLKKGYCFATLAEHPDYRDWIRTGGVKAGVKAGVKL</sequence>
<dbReference type="Pfam" id="PF01522">
    <property type="entry name" value="Polysacc_deac_1"/>
    <property type="match status" value="1"/>
</dbReference>
<keyword evidence="2" id="KW-0624">Polysaccharide degradation</keyword>
<evidence type="ECO:0000313" key="2">
    <source>
        <dbReference type="EMBL" id="EIM31491.1"/>
    </source>
</evidence>
<dbReference type="CDD" id="cd10917">
    <property type="entry name" value="CE4_NodB_like_6s_7s"/>
    <property type="match status" value="1"/>
</dbReference>
<dbReference type="HOGENOM" id="CLU_1055599_0_0_4"/>
<dbReference type="GO" id="GO:0016798">
    <property type="term" value="F:hydrolase activity, acting on glycosyl bonds"/>
    <property type="evidence" value="ECO:0007669"/>
    <property type="project" value="UniProtKB-KW"/>
</dbReference>
<organism evidence="2 3">
    <name type="scientific">Leptothrix ochracea L12</name>
    <dbReference type="NCBI Taxonomy" id="735332"/>
    <lineage>
        <taxon>Bacteria</taxon>
        <taxon>Pseudomonadati</taxon>
        <taxon>Pseudomonadota</taxon>
        <taxon>Betaproteobacteria</taxon>
        <taxon>Burkholderiales</taxon>
        <taxon>Sphaerotilaceae</taxon>
        <taxon>Leptothrix</taxon>
    </lineage>
</organism>
<feature type="domain" description="NodB homology" evidence="1">
    <location>
        <begin position="19"/>
        <end position="236"/>
    </location>
</feature>
<keyword evidence="2" id="KW-0378">Hydrolase</keyword>
<dbReference type="InterPro" id="IPR002509">
    <property type="entry name" value="NODB_dom"/>
</dbReference>
<dbReference type="AlphaFoldDB" id="I4Z5J9"/>
<keyword evidence="2" id="KW-0858">Xylan degradation</keyword>
<protein>
    <submittedName>
        <fullName evidence="2">Putative xylanase/chitin deacetylase</fullName>
    </submittedName>
</protein>